<evidence type="ECO:0000256" key="1">
    <source>
        <dbReference type="ARBA" id="ARBA00004370"/>
    </source>
</evidence>
<keyword evidence="3 7" id="KW-0732">Signal</keyword>
<dbReference type="EMBL" id="PCRK01000157">
    <property type="protein sequence ID" value="PIP18828.1"/>
    <property type="molecule type" value="Genomic_DNA"/>
</dbReference>
<dbReference type="PANTHER" id="PTHR30332:SF24">
    <property type="entry name" value="SECRETIN GSPD-RELATED"/>
    <property type="match status" value="1"/>
</dbReference>
<organism evidence="9 10">
    <name type="scientific">Candidatus Sherwoodlollariibacterium unditelluris</name>
    <dbReference type="NCBI Taxonomy" id="1974757"/>
    <lineage>
        <taxon>Bacteria</taxon>
        <taxon>Pseudomonadati</taxon>
        <taxon>Candidatus Omnitrophota</taxon>
        <taxon>Candidatus Sherwoodlollariibacterium</taxon>
    </lineage>
</organism>
<dbReference type="GO" id="GO:0019867">
    <property type="term" value="C:outer membrane"/>
    <property type="evidence" value="ECO:0007669"/>
    <property type="project" value="InterPro"/>
</dbReference>
<dbReference type="SMART" id="SM00965">
    <property type="entry name" value="STN"/>
    <property type="match status" value="1"/>
</dbReference>
<comment type="caution">
    <text evidence="9">The sequence shown here is derived from an EMBL/GenBank/DDBJ whole genome shotgun (WGS) entry which is preliminary data.</text>
</comment>
<proteinExistence type="inferred from homology"/>
<dbReference type="PANTHER" id="PTHR30332">
    <property type="entry name" value="PROBABLE GENERAL SECRETION PATHWAY PROTEIN D"/>
    <property type="match status" value="1"/>
</dbReference>
<feature type="signal peptide" evidence="7">
    <location>
        <begin position="1"/>
        <end position="25"/>
    </location>
</feature>
<keyword evidence="5" id="KW-0998">Cell outer membrane</keyword>
<evidence type="ECO:0000256" key="5">
    <source>
        <dbReference type="ARBA" id="ARBA00023237"/>
    </source>
</evidence>
<dbReference type="PRINTS" id="PR00811">
    <property type="entry name" value="BCTERIALGSPD"/>
</dbReference>
<dbReference type="Pfam" id="PF00263">
    <property type="entry name" value="Secretin"/>
    <property type="match status" value="1"/>
</dbReference>
<comment type="subcellular location">
    <subcellularLocation>
        <location evidence="1">Membrane</location>
    </subcellularLocation>
</comment>
<dbReference type="InterPro" id="IPR038591">
    <property type="entry name" value="NolW-like_sf"/>
</dbReference>
<evidence type="ECO:0000256" key="4">
    <source>
        <dbReference type="ARBA" id="ARBA00023136"/>
    </source>
</evidence>
<comment type="similarity">
    <text evidence="6">Belongs to the bacterial secretin family.</text>
</comment>
<protein>
    <recommendedName>
        <fullName evidence="8">Secretin/TonB short N-terminal domain-containing protein</fullName>
    </recommendedName>
</protein>
<feature type="chain" id="PRO_5013708534" description="Secretin/TonB short N-terminal domain-containing protein" evidence="7">
    <location>
        <begin position="26"/>
        <end position="578"/>
    </location>
</feature>
<dbReference type="InterPro" id="IPR004845">
    <property type="entry name" value="T2SS_GspD_CS"/>
</dbReference>
<accession>A0A2G9YHV9</accession>
<evidence type="ECO:0000256" key="3">
    <source>
        <dbReference type="ARBA" id="ARBA00022729"/>
    </source>
</evidence>
<dbReference type="PROSITE" id="PS00875">
    <property type="entry name" value="T2SP_D"/>
    <property type="match status" value="1"/>
</dbReference>
<dbReference type="GO" id="GO:0009306">
    <property type="term" value="P:protein secretion"/>
    <property type="evidence" value="ECO:0007669"/>
    <property type="project" value="InterPro"/>
</dbReference>
<dbReference type="Proteomes" id="UP000231292">
    <property type="component" value="Unassembled WGS sequence"/>
</dbReference>
<name>A0A2G9YHV9_9BACT</name>
<dbReference type="AlphaFoldDB" id="A0A2G9YHV9"/>
<evidence type="ECO:0000313" key="9">
    <source>
        <dbReference type="EMBL" id="PIP18828.1"/>
    </source>
</evidence>
<feature type="domain" description="Secretin/TonB short N-terminal" evidence="8">
    <location>
        <begin position="84"/>
        <end position="132"/>
    </location>
</feature>
<evidence type="ECO:0000259" key="8">
    <source>
        <dbReference type="SMART" id="SM00965"/>
    </source>
</evidence>
<dbReference type="GO" id="GO:0015627">
    <property type="term" value="C:type II protein secretion system complex"/>
    <property type="evidence" value="ECO:0007669"/>
    <property type="project" value="TreeGrafter"/>
</dbReference>
<dbReference type="Gene3D" id="3.30.1370.120">
    <property type="match status" value="1"/>
</dbReference>
<keyword evidence="2" id="KW-0813">Transport</keyword>
<gene>
    <name evidence="9" type="ORF">COX41_06105</name>
</gene>
<evidence type="ECO:0000256" key="6">
    <source>
        <dbReference type="RuleBase" id="RU004003"/>
    </source>
</evidence>
<sequence length="578" mass="62545">MINKKIIGFCLVFLFISFISVIAQVAPKATETLLAQQEAPVEPAPLPAQKTAENNLSASQNVTLDFNEADIHNVLKIISLKAGVNIVTTPEVMGNVTIRMVDVPWEMALDVILKTYGFGYQKQGNVILVTKIENVAKIAAEESLQTEIFTLKFLDAQDAQKIIIPLLSPRGKTSVLYARGQKGWQFGTFKIGKESVSSAAQARENAGGAKSETVSYEKGATGETVMKKAEFDSSVKSKILIVTDTVSTLDKIRTEILPKIDVKPKQVLIETKIMEVNRDKLRDIGLDWGLGGNNTARVNATATMQEVSNGKDIGGHGGTIGSTAVPSLFAPATTGILGYEPYSAGAEFVFQKLTGTKFEAVIHALEDDANTNTLSAPSILTLDNQEASMLVGYHTPILQSTVTAGTTTTGATVTQTLDYYQEIGIRLNVVPQISEEGYVNMIIHPSITSSNSNVTSTSTDGTGTTTGTTTTKYPIIDVRECQTQVLLKNGETIVIGGLLKDVKGKEFIGIPFLSKLPWVGKLFGRETNSTKKIDLLIFIKARIINEGELTSEEMVKLEKRLGQQVEVKAEPADKKKKK</sequence>
<dbReference type="InterPro" id="IPR011662">
    <property type="entry name" value="Secretin/TonB_short_N"/>
</dbReference>
<evidence type="ECO:0000256" key="2">
    <source>
        <dbReference type="ARBA" id="ARBA00022448"/>
    </source>
</evidence>
<dbReference type="InterPro" id="IPR050810">
    <property type="entry name" value="Bact_Secretion_Sys_Channel"/>
</dbReference>
<dbReference type="InterPro" id="IPR001775">
    <property type="entry name" value="GspD/PilQ"/>
</dbReference>
<keyword evidence="4" id="KW-0472">Membrane</keyword>
<evidence type="ECO:0000313" key="10">
    <source>
        <dbReference type="Proteomes" id="UP000231292"/>
    </source>
</evidence>
<reference evidence="9 10" key="1">
    <citation type="submission" date="2017-09" db="EMBL/GenBank/DDBJ databases">
        <title>Depth-based differentiation of microbial function through sediment-hosted aquifers and enrichment of novel symbionts in the deep terrestrial subsurface.</title>
        <authorList>
            <person name="Probst A.J."/>
            <person name="Ladd B."/>
            <person name="Jarett J.K."/>
            <person name="Geller-Mcgrath D.E."/>
            <person name="Sieber C.M."/>
            <person name="Emerson J.B."/>
            <person name="Anantharaman K."/>
            <person name="Thomas B.C."/>
            <person name="Malmstrom R."/>
            <person name="Stieglmeier M."/>
            <person name="Klingl A."/>
            <person name="Woyke T."/>
            <person name="Ryan C.M."/>
            <person name="Banfield J.F."/>
        </authorList>
    </citation>
    <scope>NUCLEOTIDE SEQUENCE [LARGE SCALE GENOMIC DNA]</scope>
    <source>
        <strain evidence="9">CG23_combo_of_CG06-09_8_20_14_all_41_10</strain>
    </source>
</reference>
<dbReference type="InterPro" id="IPR004846">
    <property type="entry name" value="T2SS/T3SS_dom"/>
</dbReference>
<evidence type="ECO:0000256" key="7">
    <source>
        <dbReference type="SAM" id="SignalP"/>
    </source>
</evidence>